<dbReference type="Gene3D" id="1.10.8.430">
    <property type="entry name" value="Helical domain of apoptotic protease-activating factors"/>
    <property type="match status" value="1"/>
</dbReference>
<dbReference type="GO" id="GO:0006952">
    <property type="term" value="P:defense response"/>
    <property type="evidence" value="ECO:0007669"/>
    <property type="project" value="UniProtKB-KW"/>
</dbReference>
<proteinExistence type="predicted"/>
<dbReference type="InterPro" id="IPR027417">
    <property type="entry name" value="P-loop_NTPase"/>
</dbReference>
<dbReference type="Pfam" id="PF00931">
    <property type="entry name" value="NB-ARC"/>
    <property type="match status" value="1"/>
</dbReference>
<dbReference type="InterPro" id="IPR002182">
    <property type="entry name" value="NB-ARC"/>
</dbReference>
<dbReference type="AlphaFoldDB" id="A0A3S3MUF4"/>
<dbReference type="STRING" id="337451.A0A3S3MUF4"/>
<keyword evidence="2" id="KW-0067">ATP-binding</keyword>
<dbReference type="FunFam" id="3.40.50.300:FF:001091">
    <property type="entry name" value="Probable disease resistance protein At1g61300"/>
    <property type="match status" value="1"/>
</dbReference>
<protein>
    <submittedName>
        <fullName evidence="4">Disease resistance-like protein</fullName>
    </submittedName>
</protein>
<evidence type="ECO:0000313" key="4">
    <source>
        <dbReference type="EMBL" id="RWR82593.1"/>
    </source>
</evidence>
<gene>
    <name evidence="4" type="ORF">CKAN_01131800</name>
</gene>
<keyword evidence="5" id="KW-1185">Reference proteome</keyword>
<dbReference type="PRINTS" id="PR00364">
    <property type="entry name" value="DISEASERSIST"/>
</dbReference>
<dbReference type="GO" id="GO:0005524">
    <property type="term" value="F:ATP binding"/>
    <property type="evidence" value="ECO:0007669"/>
    <property type="project" value="UniProtKB-KW"/>
</dbReference>
<dbReference type="OrthoDB" id="1898799at2759"/>
<dbReference type="SMART" id="SM00382">
    <property type="entry name" value="AAA"/>
    <property type="match status" value="1"/>
</dbReference>
<evidence type="ECO:0000313" key="5">
    <source>
        <dbReference type="Proteomes" id="UP000283530"/>
    </source>
</evidence>
<dbReference type="InterPro" id="IPR003593">
    <property type="entry name" value="AAA+_ATPase"/>
</dbReference>
<evidence type="ECO:0000259" key="3">
    <source>
        <dbReference type="SMART" id="SM00382"/>
    </source>
</evidence>
<evidence type="ECO:0000256" key="2">
    <source>
        <dbReference type="ARBA" id="ARBA00022840"/>
    </source>
</evidence>
<name>A0A3S3MUF4_9MAGN</name>
<sequence>MALLAIIGIVIQPVTEVSKYVLVPIKQQASYFICYKKYVHNLKKEAEKLEPGINDVRGRVEVAQRNSEVVLGEVERWLSSVEDIIKDAQRLDNQLQGNIRCFDLHMRYKLGKEAKKKIDTVNGLQRDGNFSSVSYPNQNTSIESLPDGDFYKSESIESSMKQVMDALKDENINIIGVFGMGGVGKTTLMKQVAKLVKRERLYEEVVMVTLPHNPDLKRIQSDIGDPLGLKMPPEEGDISMRACKLSERLRQGKNVLVILDNLWGRLELADVGIPNREECKGCNIIFTTRSTEVCDAMESQVRIAVNVLSEHDSWSLFREKAGGIVDTPTLHDLAWKVAKESGGLPLAIVTLGRALRNKDQLV</sequence>
<reference evidence="4 5" key="1">
    <citation type="journal article" date="2019" name="Nat. Plants">
        <title>Stout camphor tree genome fills gaps in understanding of flowering plant genome evolution.</title>
        <authorList>
            <person name="Chaw S.M."/>
            <person name="Liu Y.C."/>
            <person name="Wu Y.W."/>
            <person name="Wang H.Y."/>
            <person name="Lin C.I."/>
            <person name="Wu C.S."/>
            <person name="Ke H.M."/>
            <person name="Chang L.Y."/>
            <person name="Hsu C.Y."/>
            <person name="Yang H.T."/>
            <person name="Sudianto E."/>
            <person name="Hsu M.H."/>
            <person name="Wu K.P."/>
            <person name="Wang L.N."/>
            <person name="Leebens-Mack J.H."/>
            <person name="Tsai I.J."/>
        </authorList>
    </citation>
    <scope>NUCLEOTIDE SEQUENCE [LARGE SCALE GENOMIC DNA]</scope>
    <source>
        <strain evidence="5">cv. Chaw 1501</strain>
        <tissue evidence="4">Young leaves</tissue>
    </source>
</reference>
<dbReference type="SUPFAM" id="SSF52540">
    <property type="entry name" value="P-loop containing nucleoside triphosphate hydrolases"/>
    <property type="match status" value="1"/>
</dbReference>
<comment type="caution">
    <text evidence="4">The sequence shown here is derived from an EMBL/GenBank/DDBJ whole genome shotgun (WGS) entry which is preliminary data.</text>
</comment>
<dbReference type="Proteomes" id="UP000283530">
    <property type="component" value="Unassembled WGS sequence"/>
</dbReference>
<dbReference type="PANTHER" id="PTHR33463">
    <property type="entry name" value="NB-ARC DOMAIN-CONTAINING PROTEIN-RELATED"/>
    <property type="match status" value="1"/>
</dbReference>
<keyword evidence="1" id="KW-0611">Plant defense</keyword>
<dbReference type="Gene3D" id="3.40.50.300">
    <property type="entry name" value="P-loop containing nucleotide triphosphate hydrolases"/>
    <property type="match status" value="1"/>
</dbReference>
<organism evidence="4 5">
    <name type="scientific">Cinnamomum micranthum f. kanehirae</name>
    <dbReference type="NCBI Taxonomy" id="337451"/>
    <lineage>
        <taxon>Eukaryota</taxon>
        <taxon>Viridiplantae</taxon>
        <taxon>Streptophyta</taxon>
        <taxon>Embryophyta</taxon>
        <taxon>Tracheophyta</taxon>
        <taxon>Spermatophyta</taxon>
        <taxon>Magnoliopsida</taxon>
        <taxon>Magnoliidae</taxon>
        <taxon>Laurales</taxon>
        <taxon>Lauraceae</taxon>
        <taxon>Cinnamomum</taxon>
    </lineage>
</organism>
<dbReference type="EMBL" id="QPKB01000004">
    <property type="protein sequence ID" value="RWR82593.1"/>
    <property type="molecule type" value="Genomic_DNA"/>
</dbReference>
<dbReference type="InterPro" id="IPR050905">
    <property type="entry name" value="Plant_NBS-LRR"/>
</dbReference>
<dbReference type="InterPro" id="IPR042197">
    <property type="entry name" value="Apaf_helical"/>
</dbReference>
<feature type="domain" description="AAA+ ATPase" evidence="3">
    <location>
        <begin position="171"/>
        <end position="309"/>
    </location>
</feature>
<dbReference type="PANTHER" id="PTHR33463:SF198">
    <property type="entry name" value="RPP4C3"/>
    <property type="match status" value="1"/>
</dbReference>
<evidence type="ECO:0000256" key="1">
    <source>
        <dbReference type="ARBA" id="ARBA00022821"/>
    </source>
</evidence>
<keyword evidence="2" id="KW-0547">Nucleotide-binding</keyword>
<accession>A0A3S3MUF4</accession>
<dbReference type="GO" id="GO:0043531">
    <property type="term" value="F:ADP binding"/>
    <property type="evidence" value="ECO:0007669"/>
    <property type="project" value="InterPro"/>
</dbReference>